<evidence type="ECO:0000256" key="1">
    <source>
        <dbReference type="SAM" id="MobiDB-lite"/>
    </source>
</evidence>
<organism evidence="3 4">
    <name type="scientific">Candidula unifasciata</name>
    <dbReference type="NCBI Taxonomy" id="100452"/>
    <lineage>
        <taxon>Eukaryota</taxon>
        <taxon>Metazoa</taxon>
        <taxon>Spiralia</taxon>
        <taxon>Lophotrochozoa</taxon>
        <taxon>Mollusca</taxon>
        <taxon>Gastropoda</taxon>
        <taxon>Heterobranchia</taxon>
        <taxon>Euthyneura</taxon>
        <taxon>Panpulmonata</taxon>
        <taxon>Eupulmonata</taxon>
        <taxon>Stylommatophora</taxon>
        <taxon>Helicina</taxon>
        <taxon>Helicoidea</taxon>
        <taxon>Geomitridae</taxon>
        <taxon>Candidula</taxon>
    </lineage>
</organism>
<gene>
    <name evidence="3" type="ORF">CUNI_LOCUS7932</name>
</gene>
<evidence type="ECO:0000313" key="3">
    <source>
        <dbReference type="EMBL" id="CAG5122374.1"/>
    </source>
</evidence>
<evidence type="ECO:0000256" key="2">
    <source>
        <dbReference type="SAM" id="Phobius"/>
    </source>
</evidence>
<dbReference type="InterPro" id="IPR052954">
    <property type="entry name" value="GPCR-Ligand_Int"/>
</dbReference>
<keyword evidence="2" id="KW-1133">Transmembrane helix</keyword>
<dbReference type="OrthoDB" id="6097895at2759"/>
<keyword evidence="2" id="KW-0812">Transmembrane</keyword>
<dbReference type="PANTHER" id="PTHR46641:SF2">
    <property type="entry name" value="FMRFAMIDE RECEPTOR"/>
    <property type="match status" value="1"/>
</dbReference>
<reference evidence="3" key="1">
    <citation type="submission" date="2021-04" db="EMBL/GenBank/DDBJ databases">
        <authorList>
            <consortium name="Molecular Ecology Group"/>
        </authorList>
    </citation>
    <scope>NUCLEOTIDE SEQUENCE</scope>
</reference>
<feature type="non-terminal residue" evidence="3">
    <location>
        <position position="1"/>
    </location>
</feature>
<dbReference type="AlphaFoldDB" id="A0A8S3YZC9"/>
<comment type="caution">
    <text evidence="3">The sequence shown here is derived from an EMBL/GenBank/DDBJ whole genome shotgun (WGS) entry which is preliminary data.</text>
</comment>
<keyword evidence="2" id="KW-0472">Membrane</keyword>
<accession>A0A8S3YZC9</accession>
<feature type="non-terminal residue" evidence="3">
    <location>
        <position position="270"/>
    </location>
</feature>
<feature type="transmembrane region" description="Helical" evidence="2">
    <location>
        <begin position="140"/>
        <end position="159"/>
    </location>
</feature>
<keyword evidence="4" id="KW-1185">Reference proteome</keyword>
<feature type="region of interest" description="Disordered" evidence="1">
    <location>
        <begin position="1"/>
        <end position="26"/>
    </location>
</feature>
<dbReference type="EMBL" id="CAJHNH020001269">
    <property type="protein sequence ID" value="CAG5122374.1"/>
    <property type="molecule type" value="Genomic_DNA"/>
</dbReference>
<evidence type="ECO:0000313" key="4">
    <source>
        <dbReference type="Proteomes" id="UP000678393"/>
    </source>
</evidence>
<feature type="transmembrane region" description="Helical" evidence="2">
    <location>
        <begin position="102"/>
        <end position="128"/>
    </location>
</feature>
<dbReference type="Proteomes" id="UP000678393">
    <property type="component" value="Unassembled WGS sequence"/>
</dbReference>
<feature type="transmembrane region" description="Helical" evidence="2">
    <location>
        <begin position="224"/>
        <end position="243"/>
    </location>
</feature>
<sequence length="270" mass="30623">FDRYNIGGNISVPVPPPPPTKRDPDRRGNLYSFNATKFKSRTCVSVGDIYKDEKYFMHDICLSLNTHKKKEIHEQSKDNTLTVMDNKMTDPVSKEVRQVVQLLTYVTLCGIISLFGIGANIANIIVFVKQGFKDSINISLLGLAVADLGCVITMFYSSFGYNPVFASMDLPFELQAVTYVSGGYPHIYFNRITSCITVFITFERCLCIAMPLKVKQVITHSRTKAVNVSVFGIMVIVFCPFYFVNKLEWRYDLVKNRTILGITFSKDREI</sequence>
<proteinExistence type="predicted"/>
<name>A0A8S3YZC9_9EUPU</name>
<dbReference type="PANTHER" id="PTHR46641">
    <property type="entry name" value="FMRFAMIDE RECEPTOR-RELATED"/>
    <property type="match status" value="1"/>
</dbReference>
<dbReference type="Gene3D" id="1.20.1070.10">
    <property type="entry name" value="Rhodopsin 7-helix transmembrane proteins"/>
    <property type="match status" value="1"/>
</dbReference>
<dbReference type="SUPFAM" id="SSF81321">
    <property type="entry name" value="Family A G protein-coupled receptor-like"/>
    <property type="match status" value="1"/>
</dbReference>
<protein>
    <recommendedName>
        <fullName evidence="5">G-protein coupled receptors family 1 profile domain-containing protein</fullName>
    </recommendedName>
</protein>
<evidence type="ECO:0008006" key="5">
    <source>
        <dbReference type="Google" id="ProtNLM"/>
    </source>
</evidence>